<keyword evidence="3" id="KW-1185">Reference proteome</keyword>
<name>A0ABY6CLY7_9HYPH</name>
<gene>
    <name evidence="2" type="ORF">N8A98_18920</name>
</gene>
<dbReference type="PANTHER" id="PTHR10458">
    <property type="entry name" value="PEPTIDE DEFORMYLASE"/>
    <property type="match status" value="1"/>
</dbReference>
<dbReference type="Proteomes" id="UP001061862">
    <property type="component" value="Chromosome"/>
</dbReference>
<dbReference type="Pfam" id="PF01327">
    <property type="entry name" value="Pep_deformylase"/>
    <property type="match status" value="1"/>
</dbReference>
<sequence length="145" mass="15999">MDDSMLKAGDRLLAAAREAQAYGLAAAHLGENEPLAVMSMASDPAQRDYRLLYNPEIVAVAEETASGPEGSVSMPGIEVVVQRPVWAEIAYDDADGIRQRERLEGFVARVALHEIEQVNGIFFLSRVSRLKRDAALRKFDKSRRA</sequence>
<evidence type="ECO:0000256" key="1">
    <source>
        <dbReference type="ARBA" id="ARBA00010759"/>
    </source>
</evidence>
<dbReference type="RefSeq" id="WP_262172068.1">
    <property type="nucleotide sequence ID" value="NZ_CP104965.1"/>
</dbReference>
<reference evidence="2 3" key="1">
    <citation type="submission" date="2022-09" db="EMBL/GenBank/DDBJ databases">
        <title>Interaction between co-microsymbionts with complementary sets of symbiotic genes in legume-rhizobium systems.</title>
        <authorList>
            <person name="Safronova V."/>
            <person name="Sazanova A."/>
            <person name="Afonin A."/>
            <person name="Chirak E."/>
        </authorList>
    </citation>
    <scope>NUCLEOTIDE SEQUENCE [LARGE SCALE GENOMIC DNA]</scope>
    <source>
        <strain evidence="2 3">A18/4-1</strain>
    </source>
</reference>
<evidence type="ECO:0000313" key="2">
    <source>
        <dbReference type="EMBL" id="UXN72201.1"/>
    </source>
</evidence>
<dbReference type="PIRSF" id="PIRSF004749">
    <property type="entry name" value="Pep_def"/>
    <property type="match status" value="1"/>
</dbReference>
<dbReference type="InterPro" id="IPR023635">
    <property type="entry name" value="Peptide_deformylase"/>
</dbReference>
<dbReference type="InterPro" id="IPR036821">
    <property type="entry name" value="Peptide_deformylase_sf"/>
</dbReference>
<comment type="similarity">
    <text evidence="1">Belongs to the polypeptide deformylase family.</text>
</comment>
<organism evidence="2 3">
    <name type="scientific">Devosia neptuniae</name>
    <dbReference type="NCBI Taxonomy" id="191302"/>
    <lineage>
        <taxon>Bacteria</taxon>
        <taxon>Pseudomonadati</taxon>
        <taxon>Pseudomonadota</taxon>
        <taxon>Alphaproteobacteria</taxon>
        <taxon>Hyphomicrobiales</taxon>
        <taxon>Devosiaceae</taxon>
        <taxon>Devosia</taxon>
    </lineage>
</organism>
<dbReference type="Gene3D" id="3.90.45.10">
    <property type="entry name" value="Peptide deformylase"/>
    <property type="match status" value="1"/>
</dbReference>
<evidence type="ECO:0000313" key="3">
    <source>
        <dbReference type="Proteomes" id="UP001061862"/>
    </source>
</evidence>
<dbReference type="EMBL" id="CP104965">
    <property type="protein sequence ID" value="UXN72201.1"/>
    <property type="molecule type" value="Genomic_DNA"/>
</dbReference>
<dbReference type="SUPFAM" id="SSF56420">
    <property type="entry name" value="Peptide deformylase"/>
    <property type="match status" value="1"/>
</dbReference>
<accession>A0ABY6CLY7</accession>
<protein>
    <submittedName>
        <fullName evidence="2">Peptide deformylase</fullName>
    </submittedName>
</protein>
<dbReference type="PANTHER" id="PTHR10458:SF22">
    <property type="entry name" value="PEPTIDE DEFORMYLASE"/>
    <property type="match status" value="1"/>
</dbReference>
<dbReference type="PRINTS" id="PR01576">
    <property type="entry name" value="PDEFORMYLASE"/>
</dbReference>
<proteinExistence type="inferred from homology"/>